<dbReference type="InParanoid" id="E9G1F7"/>
<dbReference type="KEGG" id="dpx:DAPPUDRAFT_312746"/>
<organism evidence="13 14">
    <name type="scientific">Daphnia pulex</name>
    <name type="common">Water flea</name>
    <dbReference type="NCBI Taxonomy" id="6669"/>
    <lineage>
        <taxon>Eukaryota</taxon>
        <taxon>Metazoa</taxon>
        <taxon>Ecdysozoa</taxon>
        <taxon>Arthropoda</taxon>
        <taxon>Crustacea</taxon>
        <taxon>Branchiopoda</taxon>
        <taxon>Diplostraca</taxon>
        <taxon>Cladocera</taxon>
        <taxon>Anomopoda</taxon>
        <taxon>Daphniidae</taxon>
        <taxon>Daphnia</taxon>
    </lineage>
</organism>
<proteinExistence type="inferred from homology"/>
<comment type="cofactor">
    <cofactor evidence="1">
        <name>Zn(2+)</name>
        <dbReference type="ChEBI" id="CHEBI:29105"/>
    </cofactor>
</comment>
<dbReference type="PRINTS" id="PR00765">
    <property type="entry name" value="CRBOXYPTASEA"/>
</dbReference>
<evidence type="ECO:0000256" key="5">
    <source>
        <dbReference type="ARBA" id="ARBA00022723"/>
    </source>
</evidence>
<dbReference type="SMART" id="SM00631">
    <property type="entry name" value="Zn_pept"/>
    <property type="match status" value="1"/>
</dbReference>
<evidence type="ECO:0000256" key="9">
    <source>
        <dbReference type="ARBA" id="ARBA00023049"/>
    </source>
</evidence>
<evidence type="ECO:0000256" key="10">
    <source>
        <dbReference type="ARBA" id="ARBA00023157"/>
    </source>
</evidence>
<dbReference type="Gene3D" id="3.40.630.10">
    <property type="entry name" value="Zn peptidases"/>
    <property type="match status" value="1"/>
</dbReference>
<dbReference type="GO" id="GO:0008270">
    <property type="term" value="F:zinc ion binding"/>
    <property type="evidence" value="ECO:0007669"/>
    <property type="project" value="InterPro"/>
</dbReference>
<keyword evidence="6" id="KW-0732">Signal</keyword>
<comment type="similarity">
    <text evidence="2 11">Belongs to the peptidase M14 family.</text>
</comment>
<keyword evidence="10" id="KW-1015">Disulfide bond</keyword>
<gene>
    <name evidence="13" type="ORF">DAPPUDRAFT_312746</name>
</gene>
<evidence type="ECO:0000256" key="8">
    <source>
        <dbReference type="ARBA" id="ARBA00022833"/>
    </source>
</evidence>
<dbReference type="GO" id="GO:0004181">
    <property type="term" value="F:metallocarboxypeptidase activity"/>
    <property type="evidence" value="ECO:0000318"/>
    <property type="project" value="GO_Central"/>
</dbReference>
<evidence type="ECO:0000256" key="11">
    <source>
        <dbReference type="PROSITE-ProRule" id="PRU01379"/>
    </source>
</evidence>
<evidence type="ECO:0000256" key="6">
    <source>
        <dbReference type="ARBA" id="ARBA00022729"/>
    </source>
</evidence>
<dbReference type="Pfam" id="PF02244">
    <property type="entry name" value="Propep_M14"/>
    <property type="match status" value="1"/>
</dbReference>
<feature type="domain" description="Peptidase M14" evidence="12">
    <location>
        <begin position="87"/>
        <end position="374"/>
    </location>
</feature>
<protein>
    <recommendedName>
        <fullName evidence="12">Peptidase M14 domain-containing protein</fullName>
    </recommendedName>
</protein>
<evidence type="ECO:0000313" key="14">
    <source>
        <dbReference type="Proteomes" id="UP000000305"/>
    </source>
</evidence>
<keyword evidence="14" id="KW-1185">Reference proteome</keyword>
<dbReference type="OMA" id="MVQPKDQ"/>
<dbReference type="FunFam" id="3.40.630.10:FF:000001">
    <property type="entry name" value="Carboxypeptidase B"/>
    <property type="match status" value="1"/>
</dbReference>
<dbReference type="GO" id="GO:0005615">
    <property type="term" value="C:extracellular space"/>
    <property type="evidence" value="ECO:0000318"/>
    <property type="project" value="GO_Central"/>
</dbReference>
<dbReference type="HOGENOM" id="CLU_019326_2_1_1"/>
<reference evidence="13 14" key="1">
    <citation type="journal article" date="2011" name="Science">
        <title>The ecoresponsive genome of Daphnia pulex.</title>
        <authorList>
            <person name="Colbourne J.K."/>
            <person name="Pfrender M.E."/>
            <person name="Gilbert D."/>
            <person name="Thomas W.K."/>
            <person name="Tucker A."/>
            <person name="Oakley T.H."/>
            <person name="Tokishita S."/>
            <person name="Aerts A."/>
            <person name="Arnold G.J."/>
            <person name="Basu M.K."/>
            <person name="Bauer D.J."/>
            <person name="Caceres C.E."/>
            <person name="Carmel L."/>
            <person name="Casola C."/>
            <person name="Choi J.H."/>
            <person name="Detter J.C."/>
            <person name="Dong Q."/>
            <person name="Dusheyko S."/>
            <person name="Eads B.D."/>
            <person name="Frohlich T."/>
            <person name="Geiler-Samerotte K.A."/>
            <person name="Gerlach D."/>
            <person name="Hatcher P."/>
            <person name="Jogdeo S."/>
            <person name="Krijgsveld J."/>
            <person name="Kriventseva E.V."/>
            <person name="Kultz D."/>
            <person name="Laforsch C."/>
            <person name="Lindquist E."/>
            <person name="Lopez J."/>
            <person name="Manak J.R."/>
            <person name="Muller J."/>
            <person name="Pangilinan J."/>
            <person name="Patwardhan R.P."/>
            <person name="Pitluck S."/>
            <person name="Pritham E.J."/>
            <person name="Rechtsteiner A."/>
            <person name="Rho M."/>
            <person name="Rogozin I.B."/>
            <person name="Sakarya O."/>
            <person name="Salamov A."/>
            <person name="Schaack S."/>
            <person name="Shapiro H."/>
            <person name="Shiga Y."/>
            <person name="Skalitzky C."/>
            <person name="Smith Z."/>
            <person name="Souvorov A."/>
            <person name="Sung W."/>
            <person name="Tang Z."/>
            <person name="Tsuchiya D."/>
            <person name="Tu H."/>
            <person name="Vos H."/>
            <person name="Wang M."/>
            <person name="Wolf Y.I."/>
            <person name="Yamagata H."/>
            <person name="Yamada T."/>
            <person name="Ye Y."/>
            <person name="Shaw J.R."/>
            <person name="Andrews J."/>
            <person name="Crease T.J."/>
            <person name="Tang H."/>
            <person name="Lucas S.M."/>
            <person name="Robertson H.M."/>
            <person name="Bork P."/>
            <person name="Koonin E.V."/>
            <person name="Zdobnov E.M."/>
            <person name="Grigoriev I.V."/>
            <person name="Lynch M."/>
            <person name="Boore J.L."/>
        </authorList>
    </citation>
    <scope>NUCLEOTIDE SEQUENCE [LARGE SCALE GENOMIC DNA]</scope>
</reference>
<dbReference type="Proteomes" id="UP000000305">
    <property type="component" value="Unassembled WGS sequence"/>
</dbReference>
<dbReference type="EMBL" id="GL732529">
    <property type="protein sequence ID" value="EFX86826.1"/>
    <property type="molecule type" value="Genomic_DNA"/>
</dbReference>
<dbReference type="SUPFAM" id="SSF54897">
    <property type="entry name" value="Protease propeptides/inhibitors"/>
    <property type="match status" value="1"/>
</dbReference>
<keyword evidence="3" id="KW-0121">Carboxypeptidase</keyword>
<dbReference type="InterPro" id="IPR003146">
    <property type="entry name" value="M14A_act_pep"/>
</dbReference>
<dbReference type="PANTHER" id="PTHR11705">
    <property type="entry name" value="PROTEASE FAMILY M14 CARBOXYPEPTIDASE A,B"/>
    <property type="match status" value="1"/>
</dbReference>
<dbReference type="OrthoDB" id="3626597at2759"/>
<feature type="active site" description="Proton donor/acceptor" evidence="11">
    <location>
        <position position="343"/>
    </location>
</feature>
<dbReference type="AlphaFoldDB" id="E9G1F7"/>
<evidence type="ECO:0000256" key="3">
    <source>
        <dbReference type="ARBA" id="ARBA00022645"/>
    </source>
</evidence>
<dbReference type="InterPro" id="IPR000834">
    <property type="entry name" value="Peptidase_M14"/>
</dbReference>
<dbReference type="Gene3D" id="3.30.70.340">
    <property type="entry name" value="Metallocarboxypeptidase-like"/>
    <property type="match status" value="1"/>
</dbReference>
<dbReference type="Pfam" id="PF00246">
    <property type="entry name" value="Peptidase_M14"/>
    <property type="match status" value="1"/>
</dbReference>
<keyword evidence="8" id="KW-0862">Zinc</keyword>
<dbReference type="InterPro" id="IPR036990">
    <property type="entry name" value="M14A-like_propep"/>
</dbReference>
<evidence type="ECO:0000313" key="13">
    <source>
        <dbReference type="EMBL" id="EFX86826.1"/>
    </source>
</evidence>
<dbReference type="InterPro" id="IPR057246">
    <property type="entry name" value="CARBOXYPEPT_ZN_1"/>
</dbReference>
<sequence>MFMTNASFELESEVWKYVAGTNIEYSVLVPPKSQTEIKRKFNAANVSYVVDISDLQTAITEENTLSECTVINNSFDNKAVHRMDWTSYHRLDDIYGYLNYLADTYPNIVQLIDIGTSYENRTLYVVHISHPSSIPETKPAIWIDAGVHAREWISPALATYIIHQLVEDPANEGLLLSADWYIMPLMNPDGYEYSHVKNRLWRKSRSETGSGKCRGVDLNRNFGYQWGDRGAYVDPCAKGFRGVKAFSEPETIATSNFILKKANLIKLYLTLHSFGQVVLIPWGHSATLPSDYGDLLALAKSATSTFQRYKYKVVNLATQFYRATGTSADWAKSIGIKYSYTVELPTNGFILPVSNILPVSQDFFPALNVFAAEVATLHV</sequence>
<evidence type="ECO:0000256" key="7">
    <source>
        <dbReference type="ARBA" id="ARBA00022801"/>
    </source>
</evidence>
<dbReference type="FunCoup" id="E9G1F7">
    <property type="interactions" value="7"/>
</dbReference>
<dbReference type="eggNOG" id="KOG2650">
    <property type="taxonomic scope" value="Eukaryota"/>
</dbReference>
<evidence type="ECO:0000256" key="2">
    <source>
        <dbReference type="ARBA" id="ARBA00005988"/>
    </source>
</evidence>
<keyword evidence="9" id="KW-0482">Metalloprotease</keyword>
<dbReference type="PROSITE" id="PS52035">
    <property type="entry name" value="PEPTIDASE_M14"/>
    <property type="match status" value="1"/>
</dbReference>
<keyword evidence="7" id="KW-0378">Hydrolase</keyword>
<dbReference type="PANTHER" id="PTHR11705:SF91">
    <property type="entry name" value="FI01817P-RELATED"/>
    <property type="match status" value="1"/>
</dbReference>
<evidence type="ECO:0000256" key="4">
    <source>
        <dbReference type="ARBA" id="ARBA00022670"/>
    </source>
</evidence>
<keyword evidence="5" id="KW-0479">Metal-binding</keyword>
<name>E9G1F7_DAPPU</name>
<dbReference type="PROSITE" id="PS00132">
    <property type="entry name" value="CARBOXYPEPT_ZN_1"/>
    <property type="match status" value="1"/>
</dbReference>
<evidence type="ECO:0000256" key="1">
    <source>
        <dbReference type="ARBA" id="ARBA00001947"/>
    </source>
</evidence>
<accession>E9G1F7</accession>
<keyword evidence="4" id="KW-0645">Protease</keyword>
<evidence type="ECO:0000259" key="12">
    <source>
        <dbReference type="PROSITE" id="PS52035"/>
    </source>
</evidence>
<dbReference type="GO" id="GO:0006508">
    <property type="term" value="P:proteolysis"/>
    <property type="evidence" value="ECO:0000318"/>
    <property type="project" value="GO_Central"/>
</dbReference>
<dbReference type="CDD" id="cd03860">
    <property type="entry name" value="M14_CP_A-B_like"/>
    <property type="match status" value="1"/>
</dbReference>
<dbReference type="SUPFAM" id="SSF53187">
    <property type="entry name" value="Zn-dependent exopeptidases"/>
    <property type="match status" value="1"/>
</dbReference>